<dbReference type="InterPro" id="IPR026183">
    <property type="entry name" value="Taxilin_fam"/>
</dbReference>
<feature type="compositionally biased region" description="Polar residues" evidence="3">
    <location>
        <begin position="369"/>
        <end position="388"/>
    </location>
</feature>
<feature type="region of interest" description="Disordered" evidence="3">
    <location>
        <begin position="353"/>
        <end position="464"/>
    </location>
</feature>
<evidence type="ECO:0000313" key="4">
    <source>
        <dbReference type="EMBL" id="THD28496.1"/>
    </source>
</evidence>
<dbReference type="AlphaFoldDB" id="A0A4E0RJS9"/>
<feature type="compositionally biased region" description="Basic and acidic residues" evidence="3">
    <location>
        <begin position="416"/>
        <end position="428"/>
    </location>
</feature>
<gene>
    <name evidence="4" type="ORF">D915_000664</name>
</gene>
<comment type="caution">
    <text evidence="4">The sequence shown here is derived from an EMBL/GenBank/DDBJ whole genome shotgun (WGS) entry which is preliminary data.</text>
</comment>
<feature type="coiled-coil region" evidence="2">
    <location>
        <begin position="72"/>
        <end position="181"/>
    </location>
</feature>
<proteinExistence type="inferred from homology"/>
<feature type="region of interest" description="Disordered" evidence="3">
    <location>
        <begin position="1"/>
        <end position="54"/>
    </location>
</feature>
<dbReference type="PANTHER" id="PTHR16127:SF13">
    <property type="entry name" value="GH01188P"/>
    <property type="match status" value="1"/>
</dbReference>
<dbReference type="GO" id="GO:0019905">
    <property type="term" value="F:syntaxin binding"/>
    <property type="evidence" value="ECO:0007669"/>
    <property type="project" value="InterPro"/>
</dbReference>
<reference evidence="4" key="1">
    <citation type="submission" date="2019-03" db="EMBL/GenBank/DDBJ databases">
        <title>Improved annotation for the trematode Fasciola hepatica.</title>
        <authorList>
            <person name="Choi Y.-J."/>
            <person name="Martin J."/>
            <person name="Mitreva M."/>
        </authorList>
    </citation>
    <scope>NUCLEOTIDE SEQUENCE [LARGE SCALE GENOMIC DNA]</scope>
</reference>
<accession>A0A4E0RJS9</accession>
<evidence type="ECO:0000313" key="5">
    <source>
        <dbReference type="Proteomes" id="UP000230066"/>
    </source>
</evidence>
<feature type="coiled-coil region" evidence="2">
    <location>
        <begin position="207"/>
        <end position="245"/>
    </location>
</feature>
<keyword evidence="2" id="KW-0175">Coiled coil</keyword>
<feature type="compositionally biased region" description="Basic and acidic residues" evidence="3">
    <location>
        <begin position="353"/>
        <end position="366"/>
    </location>
</feature>
<evidence type="ECO:0000256" key="2">
    <source>
        <dbReference type="SAM" id="Coils"/>
    </source>
</evidence>
<sequence>MEESGGMASAGFDGAPSATDSELPNKKEQSPLPQEQKKKKKQKGAETILKDFPQHMSDEQKIQALCERLYECQQEQKNINSKLKQYEQLAKTIKQERDVLQNERNRLLLQKDKLETLCRELQKQNKVIQEESLARMRVEDEKRREVADHFQECITSIQTQLNEYQTRNTDLRKENQDLADKLGDFIKHHEKREEHLQKIMQTRDLEVKLAEAKLNKMQCQMDQERVKAQHQVIRMEEEAKLMKERMDTHIDLETKLKEQIEFYKTKYKSFNKTMADSNRLFDSAKEEMEKLGKRVRQAERDVVEWRGKWELSQRKLLELVEEHKKKTEEAEASKKRADRLTCLSRALQDQLSEMRKSNADVVREPDPATSVQPNGDGSNEVHTNNSEVVAQVCPPTTILEHSETDNCPSSTPHTVQSDDRIERRKQTETVEPDESSSSTVRPSPPVNEQTVQDEVLGDTTENPN</sequence>
<organism evidence="4 5">
    <name type="scientific">Fasciola hepatica</name>
    <name type="common">Liver fluke</name>
    <dbReference type="NCBI Taxonomy" id="6192"/>
    <lineage>
        <taxon>Eukaryota</taxon>
        <taxon>Metazoa</taxon>
        <taxon>Spiralia</taxon>
        <taxon>Lophotrochozoa</taxon>
        <taxon>Platyhelminthes</taxon>
        <taxon>Trematoda</taxon>
        <taxon>Digenea</taxon>
        <taxon>Plagiorchiida</taxon>
        <taxon>Echinostomata</taxon>
        <taxon>Echinostomatoidea</taxon>
        <taxon>Fasciolidae</taxon>
        <taxon>Fasciola</taxon>
    </lineage>
</organism>
<dbReference type="PANTHER" id="PTHR16127">
    <property type="entry name" value="TAXILIN"/>
    <property type="match status" value="1"/>
</dbReference>
<dbReference type="Proteomes" id="UP000230066">
    <property type="component" value="Unassembled WGS sequence"/>
</dbReference>
<evidence type="ECO:0000256" key="1">
    <source>
        <dbReference type="ARBA" id="ARBA00009550"/>
    </source>
</evidence>
<comment type="similarity">
    <text evidence="1">Belongs to the taxilin family.</text>
</comment>
<feature type="coiled-coil region" evidence="2">
    <location>
        <begin position="274"/>
        <end position="340"/>
    </location>
</feature>
<feature type="compositionally biased region" description="Polar residues" evidence="3">
    <location>
        <begin position="405"/>
        <end position="415"/>
    </location>
</feature>
<keyword evidence="5" id="KW-1185">Reference proteome</keyword>
<evidence type="ECO:0000256" key="3">
    <source>
        <dbReference type="SAM" id="MobiDB-lite"/>
    </source>
</evidence>
<protein>
    <submittedName>
        <fullName evidence="4">Alpha-taxilin</fullName>
    </submittedName>
</protein>
<name>A0A4E0RJS9_FASHE</name>
<dbReference type="Pfam" id="PF09728">
    <property type="entry name" value="Taxilin"/>
    <property type="match status" value="1"/>
</dbReference>
<dbReference type="EMBL" id="JXXN02000136">
    <property type="protein sequence ID" value="THD28496.1"/>
    <property type="molecule type" value="Genomic_DNA"/>
</dbReference>